<keyword evidence="6" id="KW-0809">Transit peptide</keyword>
<evidence type="ECO:0000256" key="5">
    <source>
        <dbReference type="ARBA" id="ARBA00022827"/>
    </source>
</evidence>
<keyword evidence="9" id="KW-0411">Iron-sulfur</keyword>
<gene>
    <name evidence="13" type="ORF">DN051_04075</name>
</gene>
<evidence type="ECO:0000256" key="7">
    <source>
        <dbReference type="ARBA" id="ARBA00023002"/>
    </source>
</evidence>
<dbReference type="PROSITE" id="PS51387">
    <property type="entry name" value="FAD_PCMH"/>
    <property type="match status" value="1"/>
</dbReference>
<dbReference type="InterPro" id="IPR017900">
    <property type="entry name" value="4Fe4S_Fe_S_CS"/>
</dbReference>
<dbReference type="GO" id="GO:0004458">
    <property type="term" value="F:D-lactate dehydrogenase (cytochrome) activity"/>
    <property type="evidence" value="ECO:0007669"/>
    <property type="project" value="UniProtKB-EC"/>
</dbReference>
<dbReference type="PANTHER" id="PTHR11748">
    <property type="entry name" value="D-LACTATE DEHYDROGENASE"/>
    <property type="match status" value="1"/>
</dbReference>
<dbReference type="SUPFAM" id="SSF56176">
    <property type="entry name" value="FAD-binding/transporter-associated domain-like"/>
    <property type="match status" value="1"/>
</dbReference>
<dbReference type="Gene3D" id="3.30.43.10">
    <property type="entry name" value="Uridine Diphospho-n-acetylenolpyruvylglucosamine Reductase, domain 2"/>
    <property type="match status" value="1"/>
</dbReference>
<dbReference type="EC" id="1.1.2.4" evidence="10"/>
<dbReference type="SUPFAM" id="SSF46548">
    <property type="entry name" value="alpha-helical ferredoxin"/>
    <property type="match status" value="1"/>
</dbReference>
<dbReference type="GO" id="GO:0008720">
    <property type="term" value="F:D-lactate dehydrogenase (NAD+) activity"/>
    <property type="evidence" value="ECO:0007669"/>
    <property type="project" value="TreeGrafter"/>
</dbReference>
<dbReference type="KEGG" id="scad:DN051_04075"/>
<dbReference type="Gene3D" id="1.10.1060.10">
    <property type="entry name" value="Alpha-helical ferredoxin"/>
    <property type="match status" value="1"/>
</dbReference>
<dbReference type="EMBL" id="CP030073">
    <property type="protein sequence ID" value="AWW35927.1"/>
    <property type="molecule type" value="Genomic_DNA"/>
</dbReference>
<dbReference type="InterPro" id="IPR036318">
    <property type="entry name" value="FAD-bd_PCMH-like_sf"/>
</dbReference>
<dbReference type="Gene3D" id="3.30.465.10">
    <property type="match status" value="1"/>
</dbReference>
<dbReference type="InterPro" id="IPR016166">
    <property type="entry name" value="FAD-bd_PCMH"/>
</dbReference>
<comment type="cofactor">
    <cofactor evidence="1">
        <name>FAD</name>
        <dbReference type="ChEBI" id="CHEBI:57692"/>
    </cofactor>
</comment>
<sequence length="963" mass="101600">MSPSQSTASTAPASDQRMVELLASCVSDPARVTTEVPRRIAAAHDASPYLFTPRAVVRAASAGEVGALMAGAHAAGIPLTLRSGGTSLAGQAGGDGIQIDVRTHWRAAEVLDDGHRIRLQPGLTVRQANARLARYGRRLGPDPASESACTIGGLVANNSSGMNCGTQDNAYRTIESLRFVLPSGTVVDTAAADADQALRAREPELHAGLLRLRDRVRGSAASRATVERLFAMKNTMGYGLNSFLDHATAADILARLMVGSEGTLGFVAEAVFRTVPLLPHTATGLFVLPGLAQATDCLPALLAAGARTVELLDAASLRVAQRSADPVDALRGLTVTGHAALLVEFAEDDAERLEHTVGAAHPALRLLPTVTPAALTREAGERNRLWRLRKGLYTAVAGARRPGTTALLEDVAVPMERLTATGEGLIGLFERHGYEDAVIFGHARDGNLHFMLTQDFDSPGELDRYARFTDDMVDLVLDAGGTLKAEHGTGRAMAPFVRRQYGDELYDVMRELKRLCDPHQVLSPGVLLDDDPRAHLGNLKSVPEVDPAVDACVECGYCEPVCPTADATTTPRQRIALLREIALAAAAGDDETRRALEDDYEYAAVGSCAVDSLCVTACPVHIDTGEVMKRLRAERHGSAAQKAGDGLARHWEGAVRGVRTGLRAAHAVPTPLTRAATGAMRKLGAAELVPAWTEDMPRSGPVRPAAQHPADTEAVFFAACIGSIFGPEEGAGRSAGSAAAFLRLCERAGVGVTVPDGLGGLCCGTPWQSKGFTRGHSTMAARTLDALWTATDHGRLPVVCDASSCTHGLERLADALPEADRARYTALRFVDSVAFTAERLLPALPPARPLGSLALHPTCSTTHLGADGALRTVAAALSPDVTVPDSWGCCAFAGDRGLLYPEVTAAATALQAAEINTRSYDAYASCNRTCEMGMTRATGRPYRHILELLDEATARTGPGDVTH</sequence>
<keyword evidence="14" id="KW-1185">Reference proteome</keyword>
<dbReference type="GO" id="GO:1903457">
    <property type="term" value="P:lactate catabolic process"/>
    <property type="evidence" value="ECO:0007669"/>
    <property type="project" value="TreeGrafter"/>
</dbReference>
<keyword evidence="4" id="KW-0479">Metal-binding</keyword>
<dbReference type="InterPro" id="IPR006094">
    <property type="entry name" value="Oxid_FAD_bind_N"/>
</dbReference>
<feature type="domain" description="FAD-binding PCMH-type" evidence="12">
    <location>
        <begin position="49"/>
        <end position="277"/>
    </location>
</feature>
<dbReference type="GO" id="GO:0071949">
    <property type="term" value="F:FAD binding"/>
    <property type="evidence" value="ECO:0007669"/>
    <property type="project" value="InterPro"/>
</dbReference>
<dbReference type="Gene3D" id="3.30.70.2740">
    <property type="match status" value="1"/>
</dbReference>
<dbReference type="RefSeq" id="WP_112438000.1">
    <property type="nucleotide sequence ID" value="NZ_CP030073.1"/>
</dbReference>
<keyword evidence="3" id="KW-0285">Flavoprotein</keyword>
<dbReference type="InterPro" id="IPR009051">
    <property type="entry name" value="Helical_ferredxn"/>
</dbReference>
<dbReference type="Pfam" id="PF13183">
    <property type="entry name" value="Fer4_8"/>
    <property type="match status" value="1"/>
</dbReference>
<evidence type="ECO:0000313" key="13">
    <source>
        <dbReference type="EMBL" id="AWW35927.1"/>
    </source>
</evidence>
<keyword evidence="5" id="KW-0274">FAD</keyword>
<dbReference type="InterPro" id="IPR004113">
    <property type="entry name" value="FAD-bd_oxidored_4_C"/>
</dbReference>
<dbReference type="SUPFAM" id="SSF55103">
    <property type="entry name" value="FAD-linked oxidases, C-terminal domain"/>
    <property type="match status" value="1"/>
</dbReference>
<dbReference type="AlphaFoldDB" id="A0A2Z4IT41"/>
<dbReference type="GO" id="GO:0046872">
    <property type="term" value="F:metal ion binding"/>
    <property type="evidence" value="ECO:0007669"/>
    <property type="project" value="UniProtKB-KW"/>
</dbReference>
<evidence type="ECO:0000313" key="14">
    <source>
        <dbReference type="Proteomes" id="UP000249616"/>
    </source>
</evidence>
<name>A0A2Z4IT41_9ACTN</name>
<evidence type="ECO:0000259" key="11">
    <source>
        <dbReference type="PROSITE" id="PS51379"/>
    </source>
</evidence>
<keyword evidence="8" id="KW-0408">Iron</keyword>
<dbReference type="PROSITE" id="PS00198">
    <property type="entry name" value="4FE4S_FER_1"/>
    <property type="match status" value="1"/>
</dbReference>
<evidence type="ECO:0000256" key="6">
    <source>
        <dbReference type="ARBA" id="ARBA00022946"/>
    </source>
</evidence>
<keyword evidence="7" id="KW-0560">Oxidoreductase</keyword>
<dbReference type="InterPro" id="IPR016169">
    <property type="entry name" value="FAD-bd_PCMH_sub2"/>
</dbReference>
<evidence type="ECO:0000256" key="10">
    <source>
        <dbReference type="ARBA" id="ARBA00038897"/>
    </source>
</evidence>
<evidence type="ECO:0000256" key="1">
    <source>
        <dbReference type="ARBA" id="ARBA00001974"/>
    </source>
</evidence>
<evidence type="ECO:0000256" key="9">
    <source>
        <dbReference type="ARBA" id="ARBA00023014"/>
    </source>
</evidence>
<feature type="domain" description="4Fe-4S ferredoxin-type" evidence="11">
    <location>
        <begin position="541"/>
        <end position="573"/>
    </location>
</feature>
<dbReference type="PROSITE" id="PS51379">
    <property type="entry name" value="4FE4S_FER_2"/>
    <property type="match status" value="1"/>
</dbReference>
<reference evidence="13 14" key="1">
    <citation type="journal article" date="2019" name="Int. J. Syst. Evol. Microbiol.">
        <title>Streptomyces cadmiisoli sp. nov., a novel actinomycete isolated from cadmium-contaminated soil.</title>
        <authorList>
            <person name="Li K."/>
            <person name="Tang X."/>
            <person name="Zhao J."/>
            <person name="Guo Y."/>
            <person name="Tang Y."/>
            <person name="Gao J."/>
        </authorList>
    </citation>
    <scope>NUCLEOTIDE SEQUENCE [LARGE SCALE GENOMIC DNA]</scope>
    <source>
        <strain evidence="13 14">ZFG47</strain>
    </source>
</reference>
<dbReference type="Proteomes" id="UP000249616">
    <property type="component" value="Chromosome"/>
</dbReference>
<evidence type="ECO:0000256" key="8">
    <source>
        <dbReference type="ARBA" id="ARBA00023004"/>
    </source>
</evidence>
<dbReference type="Pfam" id="PF01565">
    <property type="entry name" value="FAD_binding_4"/>
    <property type="match status" value="1"/>
</dbReference>
<proteinExistence type="inferred from homology"/>
<dbReference type="InterPro" id="IPR016167">
    <property type="entry name" value="FAD-bd_PCMH_sub1"/>
</dbReference>
<accession>A0A2Z4IT41</accession>
<organism evidence="13 14">
    <name type="scientific">Streptomyces cadmiisoli</name>
    <dbReference type="NCBI Taxonomy" id="2184053"/>
    <lineage>
        <taxon>Bacteria</taxon>
        <taxon>Bacillati</taxon>
        <taxon>Actinomycetota</taxon>
        <taxon>Actinomycetes</taxon>
        <taxon>Kitasatosporales</taxon>
        <taxon>Streptomycetaceae</taxon>
        <taxon>Streptomyces</taxon>
        <taxon>Streptomyces aurantiacus group</taxon>
    </lineage>
</organism>
<dbReference type="PANTHER" id="PTHR11748:SF111">
    <property type="entry name" value="D-LACTATE DEHYDROGENASE, MITOCHONDRIAL-RELATED"/>
    <property type="match status" value="1"/>
</dbReference>
<comment type="similarity">
    <text evidence="2">Belongs to the FAD-binding oxidoreductase/transferase type 4 family.</text>
</comment>
<evidence type="ECO:0000256" key="3">
    <source>
        <dbReference type="ARBA" id="ARBA00022630"/>
    </source>
</evidence>
<dbReference type="Pfam" id="PF02913">
    <property type="entry name" value="FAD-oxidase_C"/>
    <property type="match status" value="1"/>
</dbReference>
<evidence type="ECO:0000256" key="2">
    <source>
        <dbReference type="ARBA" id="ARBA00008000"/>
    </source>
</evidence>
<dbReference type="InterPro" id="IPR016164">
    <property type="entry name" value="FAD-linked_Oxase-like_C"/>
</dbReference>
<protein>
    <recommendedName>
        <fullName evidence="10">D-lactate dehydrogenase (cytochrome)</fullName>
        <ecNumber evidence="10">1.1.2.4</ecNumber>
    </recommendedName>
</protein>
<dbReference type="InterPro" id="IPR017896">
    <property type="entry name" value="4Fe4S_Fe-S-bd"/>
</dbReference>
<dbReference type="GO" id="GO:0051536">
    <property type="term" value="F:iron-sulfur cluster binding"/>
    <property type="evidence" value="ECO:0007669"/>
    <property type="project" value="UniProtKB-KW"/>
</dbReference>
<evidence type="ECO:0000259" key="12">
    <source>
        <dbReference type="PROSITE" id="PS51387"/>
    </source>
</evidence>
<evidence type="ECO:0000256" key="4">
    <source>
        <dbReference type="ARBA" id="ARBA00022723"/>
    </source>
</evidence>